<dbReference type="Gene3D" id="3.40.50.620">
    <property type="entry name" value="HUPs"/>
    <property type="match status" value="2"/>
</dbReference>
<dbReference type="EMBL" id="CP000804">
    <property type="protein sequence ID" value="ABU59064.1"/>
    <property type="molecule type" value="Genomic_DNA"/>
</dbReference>
<dbReference type="PANTHER" id="PTHR46268">
    <property type="entry name" value="STRESS RESPONSE PROTEIN NHAX"/>
    <property type="match status" value="1"/>
</dbReference>
<dbReference type="Pfam" id="PF00582">
    <property type="entry name" value="Usp"/>
    <property type="match status" value="1"/>
</dbReference>
<evidence type="ECO:0000256" key="1">
    <source>
        <dbReference type="ARBA" id="ARBA00008791"/>
    </source>
</evidence>
<feature type="domain" description="UspA" evidence="2">
    <location>
        <begin position="125"/>
        <end position="266"/>
    </location>
</feature>
<dbReference type="InterPro" id="IPR006016">
    <property type="entry name" value="UspA"/>
</dbReference>
<protein>
    <submittedName>
        <fullName evidence="3">UspA domain protein</fullName>
    </submittedName>
</protein>
<name>A7NND1_ROSCS</name>
<accession>A7NND1</accession>
<keyword evidence="4" id="KW-1185">Reference proteome</keyword>
<evidence type="ECO:0000313" key="4">
    <source>
        <dbReference type="Proteomes" id="UP000000263"/>
    </source>
</evidence>
<comment type="similarity">
    <text evidence="1">Belongs to the universal stress protein A family.</text>
</comment>
<dbReference type="eggNOG" id="COG0589">
    <property type="taxonomic scope" value="Bacteria"/>
</dbReference>
<evidence type="ECO:0000259" key="2">
    <source>
        <dbReference type="Pfam" id="PF00582"/>
    </source>
</evidence>
<sequence length="271" mass="29427">MNLLIYAGPGPWRDEALATAAQFVGQIATSVTLVTGGGIRNMELLDDAVVRLHLPPDVAVKRRVVEGSPQEAILMVADESVYDLVIFGRFQRPLERLLPLRRSDTLTRRLRSAVLRVSGPVRPVRRILLASGGDQHTFATARHAALIATPLGASVTLLHVVSQQPVVFEALAPLASDEAAFLSGDTPEAATLRQAAAWLRAQGIDVALRVRFGLVLDQILEELHEGDYDILALGTHHAAGPLDRVLLEDLTGDLLDRCPRTVLVARRIPHD</sequence>
<dbReference type="STRING" id="383372.Rcas_3007"/>
<evidence type="ECO:0000313" key="3">
    <source>
        <dbReference type="EMBL" id="ABU59064.1"/>
    </source>
</evidence>
<dbReference type="Proteomes" id="UP000000263">
    <property type="component" value="Chromosome"/>
</dbReference>
<dbReference type="RefSeq" id="WP_012121488.1">
    <property type="nucleotide sequence ID" value="NC_009767.1"/>
</dbReference>
<dbReference type="OrthoDB" id="146872at2"/>
<dbReference type="AlphaFoldDB" id="A7NND1"/>
<dbReference type="SUPFAM" id="SSF52402">
    <property type="entry name" value="Adenine nucleotide alpha hydrolases-like"/>
    <property type="match status" value="2"/>
</dbReference>
<dbReference type="InterPro" id="IPR014729">
    <property type="entry name" value="Rossmann-like_a/b/a_fold"/>
</dbReference>
<proteinExistence type="inferred from homology"/>
<gene>
    <name evidence="3" type="ordered locus">Rcas_3007</name>
</gene>
<dbReference type="HOGENOM" id="CLU_1026306_0_0_0"/>
<reference evidence="3 4" key="1">
    <citation type="submission" date="2007-08" db="EMBL/GenBank/DDBJ databases">
        <title>Complete sequence of Roseiflexus castenholzii DSM 13941.</title>
        <authorList>
            <consortium name="US DOE Joint Genome Institute"/>
            <person name="Copeland A."/>
            <person name="Lucas S."/>
            <person name="Lapidus A."/>
            <person name="Barry K."/>
            <person name="Glavina del Rio T."/>
            <person name="Dalin E."/>
            <person name="Tice H."/>
            <person name="Pitluck S."/>
            <person name="Thompson L.S."/>
            <person name="Brettin T."/>
            <person name="Bruce D."/>
            <person name="Detter J.C."/>
            <person name="Han C."/>
            <person name="Tapia R."/>
            <person name="Schmutz J."/>
            <person name="Larimer F."/>
            <person name="Land M."/>
            <person name="Hauser L."/>
            <person name="Kyrpides N."/>
            <person name="Mikhailova N."/>
            <person name="Bryant D.A."/>
            <person name="Hanada S."/>
            <person name="Tsukatani Y."/>
            <person name="Richardson P."/>
        </authorList>
    </citation>
    <scope>NUCLEOTIDE SEQUENCE [LARGE SCALE GENOMIC DNA]</scope>
    <source>
        <strain evidence="4">DSM 13941 / HLO8</strain>
    </source>
</reference>
<organism evidence="3 4">
    <name type="scientific">Roseiflexus castenholzii (strain DSM 13941 / HLO8)</name>
    <dbReference type="NCBI Taxonomy" id="383372"/>
    <lineage>
        <taxon>Bacteria</taxon>
        <taxon>Bacillati</taxon>
        <taxon>Chloroflexota</taxon>
        <taxon>Chloroflexia</taxon>
        <taxon>Chloroflexales</taxon>
        <taxon>Roseiflexineae</taxon>
        <taxon>Roseiflexaceae</taxon>
        <taxon>Roseiflexus</taxon>
    </lineage>
</organism>
<dbReference type="PANTHER" id="PTHR46268:SF27">
    <property type="entry name" value="UNIVERSAL STRESS PROTEIN RV2623"/>
    <property type="match status" value="1"/>
</dbReference>
<dbReference type="CDD" id="cd00293">
    <property type="entry name" value="USP-like"/>
    <property type="match status" value="1"/>
</dbReference>
<dbReference type="KEGG" id="rca:Rcas_3007"/>